<evidence type="ECO:0000256" key="1">
    <source>
        <dbReference type="ARBA" id="ARBA00004141"/>
    </source>
</evidence>
<dbReference type="Pfam" id="PF12698">
    <property type="entry name" value="ABC2_membrane_3"/>
    <property type="match status" value="1"/>
</dbReference>
<proteinExistence type="predicted"/>
<dbReference type="GO" id="GO:0016020">
    <property type="term" value="C:membrane"/>
    <property type="evidence" value="ECO:0007669"/>
    <property type="project" value="UniProtKB-SubCell"/>
</dbReference>
<sequence length="256" mass="28988">MKRRRDVQMIIYEWKCIVGNIFSILFGLVFPIFMLLFMGKITFSDVPKDMLPEVQTQLYITMAMVIPMAIMFIGYAANYAQELEMKIPLRLQLFGLKPQQTLVYRLVAYLLCITVCLILYTIAAVVGLQILWPTPGRAAVSIACFYLLSIVFLVISHSIAYAIQKFGPAYGTTMIIYFALMFVSGMMGARPEQLPQGVTMVAKLIPTYHFGYRYIDFWLGKSYNAAPLVQAFLFSSAIAILLFLGSVSFRRRKGLA</sequence>
<keyword evidence="3 5" id="KW-1133">Transmembrane helix</keyword>
<dbReference type="InterPro" id="IPR013525">
    <property type="entry name" value="ABC2_TM"/>
</dbReference>
<keyword evidence="8" id="KW-1185">Reference proteome</keyword>
<dbReference type="AlphaFoldDB" id="A0A6N7USQ5"/>
<evidence type="ECO:0000256" key="5">
    <source>
        <dbReference type="SAM" id="Phobius"/>
    </source>
</evidence>
<dbReference type="EMBL" id="VULY01000018">
    <property type="protein sequence ID" value="MSR94173.1"/>
    <property type="molecule type" value="Genomic_DNA"/>
</dbReference>
<keyword evidence="4 5" id="KW-0472">Membrane</keyword>
<reference evidence="7 8" key="1">
    <citation type="submission" date="2019-08" db="EMBL/GenBank/DDBJ databases">
        <title>In-depth cultivation of the pig gut microbiome towards novel bacterial diversity and tailored functional studies.</title>
        <authorList>
            <person name="Wylensek D."/>
            <person name="Hitch T.C.A."/>
            <person name="Clavel T."/>
        </authorList>
    </citation>
    <scope>NUCLEOTIDE SEQUENCE [LARGE SCALE GENOMIC DNA]</scope>
    <source>
        <strain evidence="7 8">68-1-5</strain>
    </source>
</reference>
<feature type="transmembrane region" description="Helical" evidence="5">
    <location>
        <begin position="170"/>
        <end position="189"/>
    </location>
</feature>
<feature type="transmembrane region" description="Helical" evidence="5">
    <location>
        <begin position="138"/>
        <end position="163"/>
    </location>
</feature>
<dbReference type="RefSeq" id="WP_154477628.1">
    <property type="nucleotide sequence ID" value="NZ_VULY01000018.1"/>
</dbReference>
<evidence type="ECO:0000256" key="2">
    <source>
        <dbReference type="ARBA" id="ARBA00022692"/>
    </source>
</evidence>
<gene>
    <name evidence="7" type="ORF">FYJ34_07855</name>
</gene>
<keyword evidence="2 5" id="KW-0812">Transmembrane</keyword>
<comment type="caution">
    <text evidence="7">The sequence shown here is derived from an EMBL/GenBank/DDBJ whole genome shotgun (WGS) entry which is preliminary data.</text>
</comment>
<comment type="subcellular location">
    <subcellularLocation>
        <location evidence="1">Membrane</location>
        <topology evidence="1">Multi-pass membrane protein</topology>
    </subcellularLocation>
</comment>
<protein>
    <submittedName>
        <fullName evidence="7">ABC transporter permease</fullName>
    </submittedName>
</protein>
<evidence type="ECO:0000256" key="4">
    <source>
        <dbReference type="ARBA" id="ARBA00023136"/>
    </source>
</evidence>
<dbReference type="Proteomes" id="UP000434409">
    <property type="component" value="Unassembled WGS sequence"/>
</dbReference>
<evidence type="ECO:0000256" key="3">
    <source>
        <dbReference type="ARBA" id="ARBA00022989"/>
    </source>
</evidence>
<accession>A0A6N7USQ5</accession>
<feature type="transmembrane region" description="Helical" evidence="5">
    <location>
        <begin position="12"/>
        <end position="38"/>
    </location>
</feature>
<evidence type="ECO:0000313" key="8">
    <source>
        <dbReference type="Proteomes" id="UP000434409"/>
    </source>
</evidence>
<name>A0A6N7USQ5_9FIRM</name>
<feature type="transmembrane region" description="Helical" evidence="5">
    <location>
        <begin position="58"/>
        <end position="81"/>
    </location>
</feature>
<organism evidence="7 8">
    <name type="scientific">Suipraeoptans intestinalis</name>
    <dbReference type="NCBI Taxonomy" id="2606628"/>
    <lineage>
        <taxon>Bacteria</taxon>
        <taxon>Bacillati</taxon>
        <taxon>Bacillota</taxon>
        <taxon>Clostridia</taxon>
        <taxon>Lachnospirales</taxon>
        <taxon>Lachnospiraceae</taxon>
        <taxon>Suipraeoptans</taxon>
    </lineage>
</organism>
<feature type="domain" description="ABC-2 type transporter transmembrane" evidence="6">
    <location>
        <begin position="56"/>
        <end position="245"/>
    </location>
</feature>
<evidence type="ECO:0000259" key="6">
    <source>
        <dbReference type="Pfam" id="PF12698"/>
    </source>
</evidence>
<evidence type="ECO:0000313" key="7">
    <source>
        <dbReference type="EMBL" id="MSR94173.1"/>
    </source>
</evidence>
<dbReference type="GO" id="GO:0140359">
    <property type="term" value="F:ABC-type transporter activity"/>
    <property type="evidence" value="ECO:0007669"/>
    <property type="project" value="InterPro"/>
</dbReference>
<feature type="transmembrane region" description="Helical" evidence="5">
    <location>
        <begin position="228"/>
        <end position="249"/>
    </location>
</feature>
<feature type="transmembrane region" description="Helical" evidence="5">
    <location>
        <begin position="102"/>
        <end position="132"/>
    </location>
</feature>